<evidence type="ECO:0000256" key="4">
    <source>
        <dbReference type="ARBA" id="ARBA00022692"/>
    </source>
</evidence>
<dbReference type="CDD" id="cd01098">
    <property type="entry name" value="PAN_AP_plant"/>
    <property type="match status" value="1"/>
</dbReference>
<evidence type="ECO:0000256" key="17">
    <source>
        <dbReference type="SAM" id="SignalP"/>
    </source>
</evidence>
<proteinExistence type="inferred from homology"/>
<evidence type="ECO:0000256" key="8">
    <source>
        <dbReference type="ARBA" id="ARBA00022840"/>
    </source>
</evidence>
<dbReference type="SUPFAM" id="SSF56112">
    <property type="entry name" value="Protein kinase-like (PK-like)"/>
    <property type="match status" value="1"/>
</dbReference>
<evidence type="ECO:0000256" key="1">
    <source>
        <dbReference type="ARBA" id="ARBA00004479"/>
    </source>
</evidence>
<dbReference type="InterPro" id="IPR001480">
    <property type="entry name" value="Bulb-type_lectin_dom"/>
</dbReference>
<evidence type="ECO:0000259" key="20">
    <source>
        <dbReference type="PROSITE" id="PS50948"/>
    </source>
</evidence>
<evidence type="ECO:0000259" key="19">
    <source>
        <dbReference type="PROSITE" id="PS50927"/>
    </source>
</evidence>
<keyword evidence="3 15" id="KW-0808">Transferase</keyword>
<dbReference type="PANTHER" id="PTHR32444">
    <property type="entry name" value="BULB-TYPE LECTIN DOMAIN-CONTAINING PROTEIN"/>
    <property type="match status" value="1"/>
</dbReference>
<keyword evidence="9 16" id="KW-1133">Transmembrane helix</keyword>
<evidence type="ECO:0000256" key="9">
    <source>
        <dbReference type="ARBA" id="ARBA00022989"/>
    </source>
</evidence>
<keyword evidence="8 15" id="KW-0067">ATP-binding</keyword>
<evidence type="ECO:0000256" key="2">
    <source>
        <dbReference type="ARBA" id="ARBA00022527"/>
    </source>
</evidence>
<evidence type="ECO:0000256" key="7">
    <source>
        <dbReference type="ARBA" id="ARBA00022777"/>
    </source>
</evidence>
<keyword evidence="12" id="KW-0325">Glycoprotein</keyword>
<dbReference type="Pfam" id="PF01453">
    <property type="entry name" value="B_lectin"/>
    <property type="match status" value="1"/>
</dbReference>
<dbReference type="Pfam" id="PF11883">
    <property type="entry name" value="DUF3403"/>
    <property type="match status" value="1"/>
</dbReference>
<feature type="domain" description="Protein kinase" evidence="18">
    <location>
        <begin position="498"/>
        <end position="773"/>
    </location>
</feature>
<protein>
    <recommendedName>
        <fullName evidence="15">Receptor-like serine/threonine-protein kinase</fullName>
        <ecNumber evidence="15">2.7.11.1</ecNumber>
    </recommendedName>
</protein>
<gene>
    <name evidence="21" type="ORF">POM88_010280</name>
</gene>
<evidence type="ECO:0000259" key="18">
    <source>
        <dbReference type="PROSITE" id="PS50011"/>
    </source>
</evidence>
<dbReference type="CDD" id="cd00028">
    <property type="entry name" value="B_lectin"/>
    <property type="match status" value="1"/>
</dbReference>
<dbReference type="InterPro" id="IPR024171">
    <property type="entry name" value="SRK-like_kinase"/>
</dbReference>
<dbReference type="SUPFAM" id="SSF51110">
    <property type="entry name" value="alpha-D-mannose-specific plant lectins"/>
    <property type="match status" value="1"/>
</dbReference>
<dbReference type="InterPro" id="IPR011009">
    <property type="entry name" value="Kinase-like_dom_sf"/>
</dbReference>
<feature type="signal peptide" evidence="17">
    <location>
        <begin position="1"/>
        <end position="22"/>
    </location>
</feature>
<keyword evidence="22" id="KW-1185">Reference proteome</keyword>
<comment type="similarity">
    <text evidence="15">Belongs to the protein kinase superfamily. Ser/Thr protein kinase family.</text>
</comment>
<dbReference type="InterPro" id="IPR021820">
    <property type="entry name" value="S-locus_recpt_kinase_C"/>
</dbReference>
<evidence type="ECO:0000256" key="12">
    <source>
        <dbReference type="ARBA" id="ARBA00023180"/>
    </source>
</evidence>
<dbReference type="InterPro" id="IPR000858">
    <property type="entry name" value="S_locus_glycoprot_dom"/>
</dbReference>
<feature type="chain" id="PRO_5042291782" description="Receptor-like serine/threonine-protein kinase" evidence="17">
    <location>
        <begin position="23"/>
        <end position="810"/>
    </location>
</feature>
<dbReference type="CDD" id="cd14066">
    <property type="entry name" value="STKc_IRAK"/>
    <property type="match status" value="1"/>
</dbReference>
<keyword evidence="11" id="KW-1015">Disulfide bond</keyword>
<dbReference type="SMART" id="SM00473">
    <property type="entry name" value="PAN_AP"/>
    <property type="match status" value="1"/>
</dbReference>
<dbReference type="GO" id="GO:0016020">
    <property type="term" value="C:membrane"/>
    <property type="evidence" value="ECO:0007669"/>
    <property type="project" value="UniProtKB-SubCell"/>
</dbReference>
<dbReference type="InterPro" id="IPR000719">
    <property type="entry name" value="Prot_kinase_dom"/>
</dbReference>
<evidence type="ECO:0000256" key="3">
    <source>
        <dbReference type="ARBA" id="ARBA00022679"/>
    </source>
</evidence>
<dbReference type="Pfam" id="PF08276">
    <property type="entry name" value="PAN_2"/>
    <property type="match status" value="1"/>
</dbReference>
<keyword evidence="10 16" id="KW-0472">Membrane</keyword>
<evidence type="ECO:0000313" key="22">
    <source>
        <dbReference type="Proteomes" id="UP001237642"/>
    </source>
</evidence>
<comment type="subcellular location">
    <subcellularLocation>
        <location evidence="1">Membrane</location>
        <topology evidence="1">Single-pass type I membrane protein</topology>
    </subcellularLocation>
</comment>
<reference evidence="21" key="1">
    <citation type="submission" date="2023-02" db="EMBL/GenBank/DDBJ databases">
        <title>Genome of toxic invasive species Heracleum sosnowskyi carries increased number of genes despite the absence of recent whole-genome duplications.</title>
        <authorList>
            <person name="Schelkunov M."/>
            <person name="Shtratnikova V."/>
            <person name="Makarenko M."/>
            <person name="Klepikova A."/>
            <person name="Omelchenko D."/>
            <person name="Novikova G."/>
            <person name="Obukhova E."/>
            <person name="Bogdanov V."/>
            <person name="Penin A."/>
            <person name="Logacheva M."/>
        </authorList>
    </citation>
    <scope>NUCLEOTIDE SEQUENCE</scope>
    <source>
        <strain evidence="21">Hsosn_3</strain>
        <tissue evidence="21">Leaf</tissue>
    </source>
</reference>
<evidence type="ECO:0000256" key="15">
    <source>
        <dbReference type="PIRNR" id="PIRNR000641"/>
    </source>
</evidence>
<dbReference type="SMART" id="SM00108">
    <property type="entry name" value="B_lectin"/>
    <property type="match status" value="1"/>
</dbReference>
<dbReference type="EMBL" id="JAUIZM010000003">
    <property type="protein sequence ID" value="KAK1391224.1"/>
    <property type="molecule type" value="Genomic_DNA"/>
</dbReference>
<keyword evidence="2 15" id="KW-0723">Serine/threonine-protein kinase</keyword>
<sequence length="810" mass="91393">MASAFSFLFIFFNLIFIEYCKAINRNQLSFNESIRKGESLVSLNQRFELGFFSPPSTNNKSYLGIWYKNYPDIVAWVANRESPLTDLDGTLTIFRDGNLVLLSSSNSILWSSNVSLPSVQLQSSSVVHLLDSGNLVLTQNRSSVPEESYIWQSFDYPGDTLLPGMKIGWDWTTGKARKLTSWVDTTDPSPGNFVYGMDLLGLPQVVLREGSEKKFRTGVWNGIRLSGLYKSRPTNPLFNYKYTNGTKEINFFYEFTANQTITRLVLNQSGILQRYAIPGGTSDWSLIYETPSETCDQYAKCGPNGLCKADEDLSCECFHGFIPKSESEWNVLDRTNGCIRRKPLDCLKGDGFLWINNVKLPDLLAQEFWFNGSMSLKECEQMCSRNCSCTAYANSDISGKGSGCLIWYGDLIDMKTVLNTAGSEQGMYIRLAASELNNSKKRLVLMISVASAASVMLFIGLLVWCRLRTLKRRRERNKVGIDLPLYDLSTLASATNHFSDTSIIGTGGFGPVYKGKLSSGQEIAVKRLSKDSGQGIEEFKNEIILISKLQHRNLVKILGWCLEGNEKLLVYEYMPNQSLDKLIFDWKRTTLKWEHRFKIAIGIAKGLVYLHQDSRLRIIHRDLKASNVLLDSELHPKIADFGIARMFGGDQNEAKTKIVIGTYGYMSPEYIIDGKFSAKSDVYSYGVLLLELVSGLKNTKYRITEQYHNLLGHAWLLWNEGRALEIMDRCLEDSFVEFEVERCIQISLLCVQRSPKDRPTMSSVVSMLENEDVAIPEPKKPGFFIEQVQAETLTEITSGNQLTATALDAR</sequence>
<dbReference type="GO" id="GO:0048544">
    <property type="term" value="P:recognition of pollen"/>
    <property type="evidence" value="ECO:0007669"/>
    <property type="project" value="InterPro"/>
</dbReference>
<keyword evidence="4 16" id="KW-0812">Transmembrane</keyword>
<evidence type="ECO:0000256" key="16">
    <source>
        <dbReference type="SAM" id="Phobius"/>
    </source>
</evidence>
<feature type="domain" description="Bulb-type lectin" evidence="19">
    <location>
        <begin position="25"/>
        <end position="150"/>
    </location>
</feature>
<dbReference type="PROSITE" id="PS00108">
    <property type="entry name" value="PROTEIN_KINASE_ST"/>
    <property type="match status" value="1"/>
</dbReference>
<dbReference type="PANTHER" id="PTHR32444:SF118">
    <property type="entry name" value="OS09G0551150 PROTEIN"/>
    <property type="match status" value="1"/>
</dbReference>
<feature type="domain" description="Apple" evidence="20">
    <location>
        <begin position="346"/>
        <end position="432"/>
    </location>
</feature>
<dbReference type="FunFam" id="2.90.10.10:FF:000005">
    <property type="entry name" value="G-type lectin S-receptor-like serine/threonine-protein kinase"/>
    <property type="match status" value="1"/>
</dbReference>
<dbReference type="PIRSF" id="PIRSF000641">
    <property type="entry name" value="SRK"/>
    <property type="match status" value="1"/>
</dbReference>
<keyword evidence="6 15" id="KW-0547">Nucleotide-binding</keyword>
<organism evidence="21 22">
    <name type="scientific">Heracleum sosnowskyi</name>
    <dbReference type="NCBI Taxonomy" id="360622"/>
    <lineage>
        <taxon>Eukaryota</taxon>
        <taxon>Viridiplantae</taxon>
        <taxon>Streptophyta</taxon>
        <taxon>Embryophyta</taxon>
        <taxon>Tracheophyta</taxon>
        <taxon>Spermatophyta</taxon>
        <taxon>Magnoliopsida</taxon>
        <taxon>eudicotyledons</taxon>
        <taxon>Gunneridae</taxon>
        <taxon>Pentapetalae</taxon>
        <taxon>asterids</taxon>
        <taxon>campanulids</taxon>
        <taxon>Apiales</taxon>
        <taxon>Apiaceae</taxon>
        <taxon>Apioideae</taxon>
        <taxon>apioid superclade</taxon>
        <taxon>Tordylieae</taxon>
        <taxon>Tordyliinae</taxon>
        <taxon>Heracleum</taxon>
    </lineage>
</organism>
<dbReference type="FunFam" id="3.30.200.20:FF:000195">
    <property type="entry name" value="G-type lectin S-receptor-like serine/threonine-protein kinase"/>
    <property type="match status" value="1"/>
</dbReference>
<dbReference type="GO" id="GO:0004674">
    <property type="term" value="F:protein serine/threonine kinase activity"/>
    <property type="evidence" value="ECO:0007669"/>
    <property type="project" value="UniProtKB-KW"/>
</dbReference>
<dbReference type="Gene3D" id="1.10.510.10">
    <property type="entry name" value="Transferase(Phosphotransferase) domain 1"/>
    <property type="match status" value="1"/>
</dbReference>
<evidence type="ECO:0000256" key="6">
    <source>
        <dbReference type="ARBA" id="ARBA00022741"/>
    </source>
</evidence>
<dbReference type="EC" id="2.7.11.1" evidence="15"/>
<dbReference type="SMART" id="SM00220">
    <property type="entry name" value="S_TKc"/>
    <property type="match status" value="1"/>
</dbReference>
<evidence type="ECO:0000256" key="11">
    <source>
        <dbReference type="ARBA" id="ARBA00023157"/>
    </source>
</evidence>
<dbReference type="InterPro" id="IPR008271">
    <property type="entry name" value="Ser/Thr_kinase_AS"/>
</dbReference>
<keyword evidence="7 15" id="KW-0418">Kinase</keyword>
<feature type="transmembrane region" description="Helical" evidence="16">
    <location>
        <begin position="443"/>
        <end position="464"/>
    </location>
</feature>
<dbReference type="Proteomes" id="UP001237642">
    <property type="component" value="Unassembled WGS sequence"/>
</dbReference>
<dbReference type="InterPro" id="IPR036426">
    <property type="entry name" value="Bulb-type_lectin_dom_sf"/>
</dbReference>
<dbReference type="AlphaFoldDB" id="A0AAD8ISA3"/>
<dbReference type="InterPro" id="IPR001245">
    <property type="entry name" value="Ser-Thr/Tyr_kinase_cat_dom"/>
</dbReference>
<evidence type="ECO:0000256" key="13">
    <source>
        <dbReference type="ARBA" id="ARBA00047899"/>
    </source>
</evidence>
<dbReference type="GO" id="GO:0005524">
    <property type="term" value="F:ATP binding"/>
    <property type="evidence" value="ECO:0007669"/>
    <property type="project" value="UniProtKB-KW"/>
</dbReference>
<evidence type="ECO:0000313" key="21">
    <source>
        <dbReference type="EMBL" id="KAK1391224.1"/>
    </source>
</evidence>
<dbReference type="FunFam" id="1.10.510.10:FF:000060">
    <property type="entry name" value="G-type lectin S-receptor-like serine/threonine-protein kinase"/>
    <property type="match status" value="1"/>
</dbReference>
<dbReference type="PROSITE" id="PS50011">
    <property type="entry name" value="PROTEIN_KINASE_DOM"/>
    <property type="match status" value="1"/>
</dbReference>
<name>A0AAD8ISA3_9APIA</name>
<evidence type="ECO:0000256" key="14">
    <source>
        <dbReference type="ARBA" id="ARBA00048679"/>
    </source>
</evidence>
<accession>A0AAD8ISA3</accession>
<keyword evidence="5 17" id="KW-0732">Signal</keyword>
<comment type="catalytic activity">
    <reaction evidence="13 15">
        <text>L-threonyl-[protein] + ATP = O-phospho-L-threonyl-[protein] + ADP + H(+)</text>
        <dbReference type="Rhea" id="RHEA:46608"/>
        <dbReference type="Rhea" id="RHEA-COMP:11060"/>
        <dbReference type="Rhea" id="RHEA-COMP:11605"/>
        <dbReference type="ChEBI" id="CHEBI:15378"/>
        <dbReference type="ChEBI" id="CHEBI:30013"/>
        <dbReference type="ChEBI" id="CHEBI:30616"/>
        <dbReference type="ChEBI" id="CHEBI:61977"/>
        <dbReference type="ChEBI" id="CHEBI:456216"/>
        <dbReference type="EC" id="2.7.11.1"/>
    </reaction>
</comment>
<dbReference type="InterPro" id="IPR003609">
    <property type="entry name" value="Pan_app"/>
</dbReference>
<dbReference type="PROSITE" id="PS50948">
    <property type="entry name" value="PAN"/>
    <property type="match status" value="1"/>
</dbReference>
<evidence type="ECO:0000256" key="10">
    <source>
        <dbReference type="ARBA" id="ARBA00023136"/>
    </source>
</evidence>
<dbReference type="Gene3D" id="2.90.10.10">
    <property type="entry name" value="Bulb-type lectin domain"/>
    <property type="match status" value="1"/>
</dbReference>
<reference evidence="21" key="2">
    <citation type="submission" date="2023-05" db="EMBL/GenBank/DDBJ databases">
        <authorList>
            <person name="Schelkunov M.I."/>
        </authorList>
    </citation>
    <scope>NUCLEOTIDE SEQUENCE</scope>
    <source>
        <strain evidence="21">Hsosn_3</strain>
        <tissue evidence="21">Leaf</tissue>
    </source>
</reference>
<comment type="catalytic activity">
    <reaction evidence="14 15">
        <text>L-seryl-[protein] + ATP = O-phospho-L-seryl-[protein] + ADP + H(+)</text>
        <dbReference type="Rhea" id="RHEA:17989"/>
        <dbReference type="Rhea" id="RHEA-COMP:9863"/>
        <dbReference type="Rhea" id="RHEA-COMP:11604"/>
        <dbReference type="ChEBI" id="CHEBI:15378"/>
        <dbReference type="ChEBI" id="CHEBI:29999"/>
        <dbReference type="ChEBI" id="CHEBI:30616"/>
        <dbReference type="ChEBI" id="CHEBI:83421"/>
        <dbReference type="ChEBI" id="CHEBI:456216"/>
        <dbReference type="EC" id="2.7.11.1"/>
    </reaction>
</comment>
<dbReference type="Pfam" id="PF00954">
    <property type="entry name" value="S_locus_glycop"/>
    <property type="match status" value="1"/>
</dbReference>
<comment type="caution">
    <text evidence="21">The sequence shown here is derived from an EMBL/GenBank/DDBJ whole genome shotgun (WGS) entry which is preliminary data.</text>
</comment>
<evidence type="ECO:0000256" key="5">
    <source>
        <dbReference type="ARBA" id="ARBA00022729"/>
    </source>
</evidence>
<keyword evidence="21" id="KW-0675">Receptor</keyword>
<dbReference type="Pfam" id="PF07714">
    <property type="entry name" value="PK_Tyr_Ser-Thr"/>
    <property type="match status" value="1"/>
</dbReference>
<dbReference type="PROSITE" id="PS50927">
    <property type="entry name" value="BULB_LECTIN"/>
    <property type="match status" value="1"/>
</dbReference>
<dbReference type="Gene3D" id="3.30.200.20">
    <property type="entry name" value="Phosphorylase Kinase, domain 1"/>
    <property type="match status" value="1"/>
</dbReference>